<feature type="transmembrane region" description="Helical" evidence="6">
    <location>
        <begin position="132"/>
        <end position="151"/>
    </location>
</feature>
<feature type="transmembrane region" description="Helical" evidence="6">
    <location>
        <begin position="183"/>
        <end position="206"/>
    </location>
</feature>
<evidence type="ECO:0000256" key="2">
    <source>
        <dbReference type="ARBA" id="ARBA00022475"/>
    </source>
</evidence>
<evidence type="ECO:0000256" key="3">
    <source>
        <dbReference type="ARBA" id="ARBA00022692"/>
    </source>
</evidence>
<keyword evidence="7" id="KW-0762">Sugar transport</keyword>
<proteinExistence type="predicted"/>
<evidence type="ECO:0000313" key="8">
    <source>
        <dbReference type="Proteomes" id="UP000571817"/>
    </source>
</evidence>
<dbReference type="Proteomes" id="UP000571817">
    <property type="component" value="Unassembled WGS sequence"/>
</dbReference>
<dbReference type="CDD" id="cd06580">
    <property type="entry name" value="TM_PBP1_transp_TpRbsC_like"/>
    <property type="match status" value="1"/>
</dbReference>
<sequence length="434" mass="44895">MSAPVTDEELVVHHKTVRVGPSRTRRTVVAIGLMVIGLFTALVLGTTGTQTDAKFGFDAGGAQVHVPTLSFAEAPFCFVVGALIVLAGIYHLVRGFTPVAMRWVGSGVGVLFLLAFLAWAGTGGKTVQFTSLLQQGLLLATPLVLGAMGGILCERSGVINVAIEGQMLAGAFAGALLGTVAGLFAGVIAAIVVGGLLGLLLAVFAIKFLVNQVILGVVLNVLALGLTGYLFDAIMANNSNGTNNPSFFDPAKIPLLGDIPVVGPVLFDQNYIVYAMYVIVIVIDVALIRTRWGLRTRAVGEHPQAADTVGINVLRLRYQNVVLGGCVAGLAGAFLTIGNVGSFSKNISSGQGFIALAAVIFGRWTPRGALGAALLFGFAGALQSVLSFVNPPLQINSNLLNMLPYVVTIFAVAGLVGRVRAPAADGEPYVKGSA</sequence>
<feature type="transmembrane region" description="Helical" evidence="6">
    <location>
        <begin position="321"/>
        <end position="341"/>
    </location>
</feature>
<accession>A0A853DFM7</accession>
<name>A0A853DFM7_9MICO</name>
<keyword evidence="3 6" id="KW-0812">Transmembrane</keyword>
<comment type="subcellular location">
    <subcellularLocation>
        <location evidence="1">Cell membrane</location>
        <topology evidence="1">Multi-pass membrane protein</topology>
    </subcellularLocation>
</comment>
<feature type="transmembrane region" description="Helical" evidence="6">
    <location>
        <begin position="402"/>
        <end position="421"/>
    </location>
</feature>
<comment type="caution">
    <text evidence="7">The sequence shown here is derived from an EMBL/GenBank/DDBJ whole genome shotgun (WGS) entry which is preliminary data.</text>
</comment>
<evidence type="ECO:0000256" key="6">
    <source>
        <dbReference type="SAM" id="Phobius"/>
    </source>
</evidence>
<dbReference type="PANTHER" id="PTHR43370:SF1">
    <property type="entry name" value="GUANOSINE ABC TRANSPORTER PERMEASE PROTEIN NUPQ"/>
    <property type="match status" value="1"/>
</dbReference>
<evidence type="ECO:0000256" key="1">
    <source>
        <dbReference type="ARBA" id="ARBA00004651"/>
    </source>
</evidence>
<gene>
    <name evidence="7" type="ORF">HNR15_002450</name>
</gene>
<protein>
    <submittedName>
        <fullName evidence="7">Simple sugar transport system permease protein</fullName>
    </submittedName>
</protein>
<evidence type="ECO:0000256" key="4">
    <source>
        <dbReference type="ARBA" id="ARBA00022989"/>
    </source>
</evidence>
<feature type="transmembrane region" description="Helical" evidence="6">
    <location>
        <begin position="100"/>
        <end position="120"/>
    </location>
</feature>
<feature type="transmembrane region" description="Helical" evidence="6">
    <location>
        <begin position="213"/>
        <end position="231"/>
    </location>
</feature>
<feature type="transmembrane region" description="Helical" evidence="6">
    <location>
        <begin position="28"/>
        <end position="49"/>
    </location>
</feature>
<keyword evidence="7" id="KW-0813">Transport</keyword>
<dbReference type="PANTHER" id="PTHR43370">
    <property type="entry name" value="SUGAR ABC TRANSPORTER INTEGRAL MEMBRANE PROTEIN-RELATED"/>
    <property type="match status" value="1"/>
</dbReference>
<feature type="transmembrane region" description="Helical" evidence="6">
    <location>
        <begin position="69"/>
        <end position="93"/>
    </location>
</feature>
<evidence type="ECO:0000256" key="5">
    <source>
        <dbReference type="ARBA" id="ARBA00023136"/>
    </source>
</evidence>
<dbReference type="InterPro" id="IPR001851">
    <property type="entry name" value="ABC_transp_permease"/>
</dbReference>
<dbReference type="GO" id="GO:0022857">
    <property type="term" value="F:transmembrane transporter activity"/>
    <property type="evidence" value="ECO:0007669"/>
    <property type="project" value="InterPro"/>
</dbReference>
<evidence type="ECO:0000313" key="7">
    <source>
        <dbReference type="EMBL" id="NYJ75487.1"/>
    </source>
</evidence>
<dbReference type="Pfam" id="PF02653">
    <property type="entry name" value="BPD_transp_2"/>
    <property type="match status" value="1"/>
</dbReference>
<keyword evidence="5 6" id="KW-0472">Membrane</keyword>
<keyword evidence="2" id="KW-1003">Cell membrane</keyword>
<dbReference type="RefSeq" id="WP_179482208.1">
    <property type="nucleotide sequence ID" value="NZ_JACCFW010000001.1"/>
</dbReference>
<feature type="transmembrane region" description="Helical" evidence="6">
    <location>
        <begin position="158"/>
        <end position="177"/>
    </location>
</feature>
<keyword evidence="4 6" id="KW-1133">Transmembrane helix</keyword>
<feature type="transmembrane region" description="Helical" evidence="6">
    <location>
        <begin position="372"/>
        <end position="390"/>
    </location>
</feature>
<reference evidence="7 8" key="1">
    <citation type="submission" date="2020-07" db="EMBL/GenBank/DDBJ databases">
        <title>Sequencing the genomes of 1000 actinobacteria strains.</title>
        <authorList>
            <person name="Klenk H.-P."/>
        </authorList>
    </citation>
    <scope>NUCLEOTIDE SEQUENCE [LARGE SCALE GENOMIC DNA]</scope>
    <source>
        <strain evidence="7 8">DSM 29531</strain>
    </source>
</reference>
<dbReference type="EMBL" id="JACCFW010000001">
    <property type="protein sequence ID" value="NYJ75487.1"/>
    <property type="molecule type" value="Genomic_DNA"/>
</dbReference>
<feature type="transmembrane region" description="Helical" evidence="6">
    <location>
        <begin position="271"/>
        <end position="288"/>
    </location>
</feature>
<keyword evidence="8" id="KW-1185">Reference proteome</keyword>
<dbReference type="GO" id="GO:0005886">
    <property type="term" value="C:plasma membrane"/>
    <property type="evidence" value="ECO:0007669"/>
    <property type="project" value="UniProtKB-SubCell"/>
</dbReference>
<organism evidence="7 8">
    <name type="scientific">Allobranchiibius huperziae</name>
    <dbReference type="NCBI Taxonomy" id="1874116"/>
    <lineage>
        <taxon>Bacteria</taxon>
        <taxon>Bacillati</taxon>
        <taxon>Actinomycetota</taxon>
        <taxon>Actinomycetes</taxon>
        <taxon>Micrococcales</taxon>
        <taxon>Dermacoccaceae</taxon>
        <taxon>Allobranchiibius</taxon>
    </lineage>
</organism>
<dbReference type="AlphaFoldDB" id="A0A853DFM7"/>